<comment type="caution">
    <text evidence="1">The sequence shown here is derived from an EMBL/GenBank/DDBJ whole genome shotgun (WGS) entry which is preliminary data.</text>
</comment>
<evidence type="ECO:0000313" key="1">
    <source>
        <dbReference type="EMBL" id="RNA24504.1"/>
    </source>
</evidence>
<gene>
    <name evidence="1" type="ORF">BpHYR1_006297</name>
</gene>
<proteinExistence type="predicted"/>
<keyword evidence="2" id="KW-1185">Reference proteome</keyword>
<dbReference type="EMBL" id="REGN01003105">
    <property type="protein sequence ID" value="RNA24504.1"/>
    <property type="molecule type" value="Genomic_DNA"/>
</dbReference>
<dbReference type="AlphaFoldDB" id="A0A3M7RLY0"/>
<name>A0A3M7RLY0_BRAPC</name>
<reference evidence="1 2" key="1">
    <citation type="journal article" date="2018" name="Sci. Rep.">
        <title>Genomic signatures of local adaptation to the degree of environmental predictability in rotifers.</title>
        <authorList>
            <person name="Franch-Gras L."/>
            <person name="Hahn C."/>
            <person name="Garcia-Roger E.M."/>
            <person name="Carmona M.J."/>
            <person name="Serra M."/>
            <person name="Gomez A."/>
        </authorList>
    </citation>
    <scope>NUCLEOTIDE SEQUENCE [LARGE SCALE GENOMIC DNA]</scope>
    <source>
        <strain evidence="1">HYR1</strain>
    </source>
</reference>
<sequence length="153" mass="17407">MVELWKLVFFSNFNFCAERFEIVLNAEDNQAACRSVGSFQLNSNTQAHLCICRSRPGCENEAACERCRIGWEIFDRKEKEQMADRTETNCGRPSANWAPVEVAAKWGNILERPSGGSASWSWIECWSEASANRSRFRPTPNLFACPNVELSNF</sequence>
<accession>A0A3M7RLY0</accession>
<organism evidence="1 2">
    <name type="scientific">Brachionus plicatilis</name>
    <name type="common">Marine rotifer</name>
    <name type="synonym">Brachionus muelleri</name>
    <dbReference type="NCBI Taxonomy" id="10195"/>
    <lineage>
        <taxon>Eukaryota</taxon>
        <taxon>Metazoa</taxon>
        <taxon>Spiralia</taxon>
        <taxon>Gnathifera</taxon>
        <taxon>Rotifera</taxon>
        <taxon>Eurotatoria</taxon>
        <taxon>Monogononta</taxon>
        <taxon>Pseudotrocha</taxon>
        <taxon>Ploima</taxon>
        <taxon>Brachionidae</taxon>
        <taxon>Brachionus</taxon>
    </lineage>
</organism>
<evidence type="ECO:0000313" key="2">
    <source>
        <dbReference type="Proteomes" id="UP000276133"/>
    </source>
</evidence>
<protein>
    <submittedName>
        <fullName evidence="1">Uncharacterized protein</fullName>
    </submittedName>
</protein>
<dbReference type="Proteomes" id="UP000276133">
    <property type="component" value="Unassembled WGS sequence"/>
</dbReference>